<feature type="compositionally biased region" description="Polar residues" evidence="5">
    <location>
        <begin position="734"/>
        <end position="760"/>
    </location>
</feature>
<protein>
    <recommendedName>
        <fullName evidence="7">Ion transport domain-containing protein</fullName>
    </recommendedName>
</protein>
<evidence type="ECO:0000256" key="4">
    <source>
        <dbReference type="ARBA" id="ARBA00023136"/>
    </source>
</evidence>
<evidence type="ECO:0000256" key="1">
    <source>
        <dbReference type="ARBA" id="ARBA00004141"/>
    </source>
</evidence>
<comment type="subcellular location">
    <subcellularLocation>
        <location evidence="1">Membrane</location>
        <topology evidence="1">Multi-pass membrane protein</topology>
    </subcellularLocation>
</comment>
<evidence type="ECO:0000256" key="5">
    <source>
        <dbReference type="SAM" id="MobiDB-lite"/>
    </source>
</evidence>
<dbReference type="PANTHER" id="PTHR47823">
    <property type="entry name" value="ION_TRANS DOMAIN-CONTAINING PROTEIN"/>
    <property type="match status" value="1"/>
</dbReference>
<organism evidence="8 9">
    <name type="scientific">Durusdinium trenchii</name>
    <dbReference type="NCBI Taxonomy" id="1381693"/>
    <lineage>
        <taxon>Eukaryota</taxon>
        <taxon>Sar</taxon>
        <taxon>Alveolata</taxon>
        <taxon>Dinophyceae</taxon>
        <taxon>Suessiales</taxon>
        <taxon>Symbiodiniaceae</taxon>
        <taxon>Durusdinium</taxon>
    </lineage>
</organism>
<feature type="compositionally biased region" description="Low complexity" evidence="5">
    <location>
        <begin position="1"/>
        <end position="13"/>
    </location>
</feature>
<feature type="region of interest" description="Disordered" evidence="5">
    <location>
        <begin position="704"/>
        <end position="760"/>
    </location>
</feature>
<sequence>MPDDGSSSSSGLSTDEVIEETPAKPSPLWETGATPPHQIPERMLPERTPSRGRRNSVDILVSKAKSGAAAAMQELSLAPDPKAEEKRRRKRFSEAWAEPSNVLARHVSSMQHGCGSRFVMKESNPFRKFWNFVIGILLLYTGTVFPYKLAFIEFYINSSSEMEDEVKQAWFPVEQTVDILFWTDLFLIFVFSYKDEKLEVEVCDLKKIFCRYVKGFFFINLVACIPPSWFGVLFGSSEGNESSSLNKGLRLSRLHRTSRLARLARLGRLAKLAPFLHESATWKYIQGFRGVRMMNLCVGLMWVVHLMACGWYLCAALHEKPEDTWVYRRVVNNGDPSVNDGEGVLLVYEDPGVQWVHALYFILTIFTTVGFGDMSAFTTGETLYADWAMIVGTVVNSIIMSEVITTLTGVDRAQAELNKRYGLIKEFAEHTRMSVKATSAFEKAVQRASHAGEMRVDPSQLKSFFATDTLPRELMLELTKDVFQGKLLRNELLVAVERHGIPLPPRLALMLAAVMHPKNFQFMEDVYQNADQPVHIYLVMRGTLAFVGVPNPDGGLPPFTVSEVQSALHIGNRRRKSEVGIPPDPSEVTNEQQTKQVLYPYKLFGVLSYLGEYEPLADLPTRMSYARVESEMGAEVLVLHKKDLLELRSEFPACSSVWVKVARRKEWHRGQLLEQLRIPRNYKKLALHTIQSFYRKHFKGKVRTNAPKVAPGSRSGLASNGSGIPTSMPPSPSHILSPNSLTDMAQVQQRRTPSVVSQDVSIGELQRLRGKVE</sequence>
<dbReference type="Proteomes" id="UP001642484">
    <property type="component" value="Unassembled WGS sequence"/>
</dbReference>
<feature type="transmembrane region" description="Helical" evidence="6">
    <location>
        <begin position="293"/>
        <end position="313"/>
    </location>
</feature>
<reference evidence="8 9" key="1">
    <citation type="submission" date="2024-02" db="EMBL/GenBank/DDBJ databases">
        <authorList>
            <person name="Chen Y."/>
            <person name="Shah S."/>
            <person name="Dougan E. K."/>
            <person name="Thang M."/>
            <person name="Chan C."/>
        </authorList>
    </citation>
    <scope>NUCLEOTIDE SEQUENCE [LARGE SCALE GENOMIC DNA]</scope>
</reference>
<feature type="transmembrane region" description="Helical" evidence="6">
    <location>
        <begin position="169"/>
        <end position="191"/>
    </location>
</feature>
<keyword evidence="3 6" id="KW-1133">Transmembrane helix</keyword>
<evidence type="ECO:0000256" key="6">
    <source>
        <dbReference type="SAM" id="Phobius"/>
    </source>
</evidence>
<feature type="compositionally biased region" description="Polar residues" evidence="5">
    <location>
        <begin position="716"/>
        <end position="725"/>
    </location>
</feature>
<feature type="compositionally biased region" description="Basic and acidic residues" evidence="5">
    <location>
        <begin position="39"/>
        <end position="49"/>
    </location>
</feature>
<keyword evidence="2 6" id="KW-0812">Transmembrane</keyword>
<feature type="transmembrane region" description="Helical" evidence="6">
    <location>
        <begin position="129"/>
        <end position="149"/>
    </location>
</feature>
<proteinExistence type="predicted"/>
<dbReference type="PRINTS" id="PR01463">
    <property type="entry name" value="EAGCHANLFMLY"/>
</dbReference>
<keyword evidence="4 6" id="KW-0472">Membrane</keyword>
<feature type="domain" description="Ion transport" evidence="7">
    <location>
        <begin position="128"/>
        <end position="401"/>
    </location>
</feature>
<evidence type="ECO:0000313" key="8">
    <source>
        <dbReference type="EMBL" id="CAK8992089.1"/>
    </source>
</evidence>
<dbReference type="Gene3D" id="1.10.287.70">
    <property type="match status" value="1"/>
</dbReference>
<accession>A0ABP0HSF4</accession>
<feature type="non-terminal residue" evidence="8">
    <location>
        <position position="773"/>
    </location>
</feature>
<dbReference type="PANTHER" id="PTHR47823:SF9">
    <property type="entry name" value="CHROMOSOME UNDETERMINED SCAFFOLD_10, WHOLE GENOME SHOTGUN SEQUENCE"/>
    <property type="match status" value="1"/>
</dbReference>
<comment type="caution">
    <text evidence="8">The sequence shown here is derived from an EMBL/GenBank/DDBJ whole genome shotgun (WGS) entry which is preliminary data.</text>
</comment>
<evidence type="ECO:0000256" key="2">
    <source>
        <dbReference type="ARBA" id="ARBA00022692"/>
    </source>
</evidence>
<evidence type="ECO:0000256" key="3">
    <source>
        <dbReference type="ARBA" id="ARBA00022989"/>
    </source>
</evidence>
<feature type="region of interest" description="Disordered" evidence="5">
    <location>
        <begin position="1"/>
        <end position="58"/>
    </location>
</feature>
<name>A0ABP0HSF4_9DINO</name>
<dbReference type="InterPro" id="IPR005821">
    <property type="entry name" value="Ion_trans_dom"/>
</dbReference>
<keyword evidence="9" id="KW-1185">Reference proteome</keyword>
<dbReference type="Pfam" id="PF00520">
    <property type="entry name" value="Ion_trans"/>
    <property type="match status" value="1"/>
</dbReference>
<dbReference type="SUPFAM" id="SSF51206">
    <property type="entry name" value="cAMP-binding domain-like"/>
    <property type="match status" value="1"/>
</dbReference>
<gene>
    <name evidence="8" type="ORF">CCMP2556_LOCUS2722</name>
</gene>
<dbReference type="EMBL" id="CAXAMN010001047">
    <property type="protein sequence ID" value="CAK8992089.1"/>
    <property type="molecule type" value="Genomic_DNA"/>
</dbReference>
<dbReference type="InterPro" id="IPR018490">
    <property type="entry name" value="cNMP-bd_dom_sf"/>
</dbReference>
<dbReference type="InterPro" id="IPR003938">
    <property type="entry name" value="K_chnl_volt-dep_EAG/ELK/ERG"/>
</dbReference>
<dbReference type="SUPFAM" id="SSF81324">
    <property type="entry name" value="Voltage-gated potassium channels"/>
    <property type="match status" value="1"/>
</dbReference>
<dbReference type="Gene3D" id="2.60.120.10">
    <property type="entry name" value="Jelly Rolls"/>
    <property type="match status" value="1"/>
</dbReference>
<evidence type="ECO:0000313" key="9">
    <source>
        <dbReference type="Proteomes" id="UP001642484"/>
    </source>
</evidence>
<dbReference type="InterPro" id="IPR014710">
    <property type="entry name" value="RmlC-like_jellyroll"/>
</dbReference>
<evidence type="ECO:0000259" key="7">
    <source>
        <dbReference type="Pfam" id="PF00520"/>
    </source>
</evidence>